<evidence type="ECO:0000313" key="1">
    <source>
        <dbReference type="EMBL" id="KUM61326.1"/>
    </source>
</evidence>
<proteinExistence type="predicted"/>
<sequence length="68" mass="7762">MSDGQWVFLKINNDSEWSGHIIPARLGNYQEVLGIRLSFEDIHLRPNGPDDTDFIISHRGIENLADQV</sequence>
<accession>A0A124GRH9</accession>
<reference evidence="1 2" key="1">
    <citation type="submission" date="2015-10" db="EMBL/GenBank/DDBJ databases">
        <title>Genome sequencing of Penicillium freii.</title>
        <authorList>
            <person name="Nguyen H.D."/>
            <person name="Visagie C.M."/>
            <person name="Seifert K.A."/>
        </authorList>
    </citation>
    <scope>NUCLEOTIDE SEQUENCE [LARGE SCALE GENOMIC DNA]</scope>
    <source>
        <strain evidence="1 2">DAOM 242723</strain>
    </source>
</reference>
<dbReference type="AlphaFoldDB" id="A0A124GRH9"/>
<organism evidence="1 2">
    <name type="scientific">Penicillium freii</name>
    <dbReference type="NCBI Taxonomy" id="48697"/>
    <lineage>
        <taxon>Eukaryota</taxon>
        <taxon>Fungi</taxon>
        <taxon>Dikarya</taxon>
        <taxon>Ascomycota</taxon>
        <taxon>Pezizomycotina</taxon>
        <taxon>Eurotiomycetes</taxon>
        <taxon>Eurotiomycetidae</taxon>
        <taxon>Eurotiales</taxon>
        <taxon>Aspergillaceae</taxon>
        <taxon>Penicillium</taxon>
    </lineage>
</organism>
<gene>
    <name evidence="1" type="ORF">ACN42_g5783</name>
</gene>
<comment type="caution">
    <text evidence="1">The sequence shown here is derived from an EMBL/GenBank/DDBJ whole genome shotgun (WGS) entry which is preliminary data.</text>
</comment>
<keyword evidence="2" id="KW-1185">Reference proteome</keyword>
<evidence type="ECO:0000313" key="2">
    <source>
        <dbReference type="Proteomes" id="UP000055045"/>
    </source>
</evidence>
<dbReference type="Proteomes" id="UP000055045">
    <property type="component" value="Unassembled WGS sequence"/>
</dbReference>
<dbReference type="EMBL" id="LLXE01000139">
    <property type="protein sequence ID" value="KUM61326.1"/>
    <property type="molecule type" value="Genomic_DNA"/>
</dbReference>
<name>A0A124GRH9_PENFR</name>
<protein>
    <submittedName>
        <fullName evidence="1">Uncharacterized protein</fullName>
    </submittedName>
</protein>